<gene>
    <name evidence="2" type="ordered locus">XOO1172</name>
</gene>
<protein>
    <recommendedName>
        <fullName evidence="4">Lipoprotein</fullName>
    </recommendedName>
</protein>
<evidence type="ECO:0000313" key="3">
    <source>
        <dbReference type="Proteomes" id="UP000006735"/>
    </source>
</evidence>
<dbReference type="HOGENOM" id="CLU_2775008_0_0_6"/>
<accession>Q5H3P5</accession>
<evidence type="ECO:0008006" key="4">
    <source>
        <dbReference type="Google" id="ProtNLM"/>
    </source>
</evidence>
<evidence type="ECO:0000256" key="1">
    <source>
        <dbReference type="SAM" id="SignalP"/>
    </source>
</evidence>
<dbReference type="AlphaFoldDB" id="Q5H3P5"/>
<dbReference type="KEGG" id="xoo:XOO1172"/>
<keyword evidence="3" id="KW-1185">Reference proteome</keyword>
<evidence type="ECO:0000313" key="2">
    <source>
        <dbReference type="EMBL" id="AAW74426.1"/>
    </source>
</evidence>
<dbReference type="STRING" id="291331.XOO1172"/>
<organism evidence="2 3">
    <name type="scientific">Xanthomonas oryzae pv. oryzae (strain KACC10331 / KXO85)</name>
    <dbReference type="NCBI Taxonomy" id="291331"/>
    <lineage>
        <taxon>Bacteria</taxon>
        <taxon>Pseudomonadati</taxon>
        <taxon>Pseudomonadota</taxon>
        <taxon>Gammaproteobacteria</taxon>
        <taxon>Lysobacterales</taxon>
        <taxon>Lysobacteraceae</taxon>
        <taxon>Xanthomonas</taxon>
    </lineage>
</organism>
<dbReference type="Proteomes" id="UP000006735">
    <property type="component" value="Chromosome"/>
</dbReference>
<feature type="signal peptide" evidence="1">
    <location>
        <begin position="1"/>
        <end position="28"/>
    </location>
</feature>
<reference evidence="2 3" key="1">
    <citation type="journal article" date="2005" name="Nucleic Acids Res.">
        <title>The genome sequence of Xanthomonas oryzae pathovar oryzae KACC10331, the bacterial blight pathogen of rice.</title>
        <authorList>
            <person name="Lee B.M."/>
            <person name="Park Y.J."/>
            <person name="Park D.S."/>
            <person name="Kang H.W."/>
            <person name="Kim J.G."/>
            <person name="Song E.S."/>
            <person name="Park I.C."/>
            <person name="Yoon U.H."/>
            <person name="Hahn J.H."/>
            <person name="Koo B.S."/>
            <person name="Lee G.B."/>
            <person name="Kim H."/>
            <person name="Park H.S."/>
            <person name="Yoon K.O."/>
            <person name="Kim J.H."/>
            <person name="Jung C.H."/>
            <person name="Koh N.H."/>
            <person name="Seo J.S."/>
            <person name="Go S.J."/>
        </authorList>
    </citation>
    <scope>NUCLEOTIDE SEQUENCE [LARGE SCALE GENOMIC DNA]</scope>
    <source>
        <strain evidence="3">KACC10331 / KXO85</strain>
    </source>
</reference>
<dbReference type="EMBL" id="AE013598">
    <property type="protein sequence ID" value="AAW74426.1"/>
    <property type="molecule type" value="Genomic_DNA"/>
</dbReference>
<proteinExistence type="predicted"/>
<name>Q5H3P5_XANOR</name>
<sequence length="69" mass="7707">MIGRHHLRRAAIGMLASLALLVCAPAGAVTRAWLDREQRQCRRCGDVEYRNRPNAASTRITHHCAAISR</sequence>
<feature type="chain" id="PRO_5004257184" description="Lipoprotein" evidence="1">
    <location>
        <begin position="29"/>
        <end position="69"/>
    </location>
</feature>
<keyword evidence="1" id="KW-0732">Signal</keyword>